<organism evidence="3 4">
    <name type="scientific">Fusobacterium varium ATCC 27725</name>
    <dbReference type="NCBI Taxonomy" id="469618"/>
    <lineage>
        <taxon>Bacteria</taxon>
        <taxon>Fusobacteriati</taxon>
        <taxon>Fusobacteriota</taxon>
        <taxon>Fusobacteriia</taxon>
        <taxon>Fusobacteriales</taxon>
        <taxon>Fusobacteriaceae</taxon>
        <taxon>Fusobacterium</taxon>
    </lineage>
</organism>
<dbReference type="Pfam" id="PF01424">
    <property type="entry name" value="R3H"/>
    <property type="match status" value="1"/>
</dbReference>
<evidence type="ECO:0000313" key="4">
    <source>
        <dbReference type="Proteomes" id="UP000241238"/>
    </source>
</evidence>
<dbReference type="GeneID" id="77467308"/>
<keyword evidence="4" id="KW-1185">Reference proteome</keyword>
<reference evidence="4" key="1">
    <citation type="journal article" date="2018" name="MSphere">
        <title>Fusobacterium Genomics Using MinION and Illumina Sequencing Enables Genome Completion and Correction.</title>
        <authorList>
            <person name="Todd S.M."/>
            <person name="Settlage R.E."/>
            <person name="Lahmers K.K."/>
            <person name="Slade D.J."/>
        </authorList>
    </citation>
    <scope>NUCLEOTIDE SEQUENCE [LARGE SCALE GENOMIC DNA]</scope>
    <source>
        <strain evidence="4">ATCC 27725</strain>
    </source>
</reference>
<dbReference type="PROSITE" id="PS51061">
    <property type="entry name" value="R3H"/>
    <property type="match status" value="1"/>
</dbReference>
<feature type="domain" description="R3H" evidence="2">
    <location>
        <begin position="191"/>
        <end position="257"/>
    </location>
</feature>
<keyword evidence="1" id="KW-0175">Coiled coil</keyword>
<dbReference type="SUPFAM" id="SSF82708">
    <property type="entry name" value="R3H domain"/>
    <property type="match status" value="1"/>
</dbReference>
<dbReference type="Pfam" id="PF13083">
    <property type="entry name" value="KH_KhpA-B"/>
    <property type="match status" value="1"/>
</dbReference>
<accession>A0ABN5JEV3</accession>
<dbReference type="CDD" id="cd02414">
    <property type="entry name" value="KH-II_Jag"/>
    <property type="match status" value="1"/>
</dbReference>
<dbReference type="EMBL" id="CP028103">
    <property type="protein sequence ID" value="AVQ30577.1"/>
    <property type="molecule type" value="Genomic_DNA"/>
</dbReference>
<dbReference type="PANTHER" id="PTHR35800">
    <property type="entry name" value="PROTEIN JAG"/>
    <property type="match status" value="1"/>
</dbReference>
<dbReference type="InterPro" id="IPR036867">
    <property type="entry name" value="R3H_dom_sf"/>
</dbReference>
<dbReference type="InterPro" id="IPR001374">
    <property type="entry name" value="R3H_dom"/>
</dbReference>
<dbReference type="InterPro" id="IPR038008">
    <property type="entry name" value="Jag_KH"/>
</dbReference>
<name>A0ABN5JEV3_FUSVA</name>
<dbReference type="Gene3D" id="3.30.300.20">
    <property type="match status" value="1"/>
</dbReference>
<evidence type="ECO:0000256" key="1">
    <source>
        <dbReference type="SAM" id="Coils"/>
    </source>
</evidence>
<dbReference type="SMART" id="SM00393">
    <property type="entry name" value="R3H"/>
    <property type="match status" value="1"/>
</dbReference>
<evidence type="ECO:0000259" key="2">
    <source>
        <dbReference type="PROSITE" id="PS51061"/>
    </source>
</evidence>
<feature type="coiled-coil region" evidence="1">
    <location>
        <begin position="78"/>
        <end position="112"/>
    </location>
</feature>
<sequence length="257" mass="30166">MSNVIEIKAMNKEQAITRALKILEASPEQVVRVKEKQKSLSFLGLFNREGIYEIEIDKELKKETIKTEIKKDIKTEIKEHKKKESREHKEKIEIKEKQYKETVTTREKLEEAVDASNLVEAKAKELLEYIGLNLRVDVNKVHDRTYLVNLYGEDNGIIIGKKGKTLNSFEYLLNSLLKEYRIEVDVEGFKEKRNQTLRELGKKMAEKALKTNKAVRLNPMPPRERKVIHEVVNKYPELDTFSEGRDPKRYIVIKRKK</sequence>
<dbReference type="PANTHER" id="PTHR35800:SF1">
    <property type="entry name" value="RNA-BINDING PROTEIN KHPB"/>
    <property type="match status" value="1"/>
</dbReference>
<gene>
    <name evidence="3" type="ORF">C4N18_04830</name>
</gene>
<dbReference type="InterPro" id="IPR039247">
    <property type="entry name" value="KhpB"/>
</dbReference>
<dbReference type="InterPro" id="IPR034079">
    <property type="entry name" value="R3H_KhpB"/>
</dbReference>
<proteinExistence type="predicted"/>
<dbReference type="RefSeq" id="WP_005951765.1">
    <property type="nucleotide sequence ID" value="NZ_CP028103.1"/>
</dbReference>
<protein>
    <submittedName>
        <fullName evidence="3">KH domain-containing protein</fullName>
    </submittedName>
</protein>
<evidence type="ECO:0000313" key="3">
    <source>
        <dbReference type="EMBL" id="AVQ30577.1"/>
    </source>
</evidence>
<dbReference type="CDD" id="cd02644">
    <property type="entry name" value="R3H_jag"/>
    <property type="match status" value="1"/>
</dbReference>
<dbReference type="Gene3D" id="3.30.1370.50">
    <property type="entry name" value="R3H-like domain"/>
    <property type="match status" value="1"/>
</dbReference>
<dbReference type="InterPro" id="IPR015946">
    <property type="entry name" value="KH_dom-like_a/b"/>
</dbReference>
<dbReference type="Proteomes" id="UP000241238">
    <property type="component" value="Chromosome"/>
</dbReference>